<name>A0A1I3FAC8_9FLAO</name>
<dbReference type="CDD" id="cd07820">
    <property type="entry name" value="SRPBCC_3"/>
    <property type="match status" value="1"/>
</dbReference>
<dbReference type="OrthoDB" id="9801773at2"/>
<dbReference type="RefSeq" id="WP_090079281.1">
    <property type="nucleotide sequence ID" value="NZ_FOQT01000002.1"/>
</dbReference>
<reference evidence="1 2" key="1">
    <citation type="submission" date="2016-10" db="EMBL/GenBank/DDBJ databases">
        <authorList>
            <person name="de Groot N.N."/>
        </authorList>
    </citation>
    <scope>NUCLEOTIDE SEQUENCE [LARGE SCALE GENOMIC DNA]</scope>
    <source>
        <strain evidence="1 2">DSM 26000</strain>
    </source>
</reference>
<dbReference type="SUPFAM" id="SSF55961">
    <property type="entry name" value="Bet v1-like"/>
    <property type="match status" value="1"/>
</dbReference>
<dbReference type="AlphaFoldDB" id="A0A1I3FAC8"/>
<dbReference type="Gene3D" id="3.30.530.20">
    <property type="match status" value="1"/>
</dbReference>
<organism evidence="1 2">
    <name type="scientific">Halpernia frigidisoli</name>
    <dbReference type="NCBI Taxonomy" id="1125876"/>
    <lineage>
        <taxon>Bacteria</taxon>
        <taxon>Pseudomonadati</taxon>
        <taxon>Bacteroidota</taxon>
        <taxon>Flavobacteriia</taxon>
        <taxon>Flavobacteriales</taxon>
        <taxon>Weeksellaceae</taxon>
        <taxon>Chryseobacterium group</taxon>
        <taxon>Halpernia</taxon>
    </lineage>
</organism>
<evidence type="ECO:0000313" key="2">
    <source>
        <dbReference type="Proteomes" id="UP000198931"/>
    </source>
</evidence>
<evidence type="ECO:0000313" key="1">
    <source>
        <dbReference type="EMBL" id="SFI08129.1"/>
    </source>
</evidence>
<evidence type="ECO:0008006" key="3">
    <source>
        <dbReference type="Google" id="ProtNLM"/>
    </source>
</evidence>
<keyword evidence="2" id="KW-1185">Reference proteome</keyword>
<protein>
    <recommendedName>
        <fullName evidence="3">Cell division protein</fullName>
    </recommendedName>
</protein>
<sequence length="157" mass="18170">MATIHLSTEIHSTIEVCFDLSRSIDLHKMSTVKTNEEAIAGKTSGLIGMDEWVTWEAKHLGFKQKLTSKITAFESPNYFKDEQLKGIFKTFQHQHIFKQEDGFVIMEDILIFSSPFGIVGKLFDKIFLKSYLTKFLKERNSIIKIFAESEEWKTVLK</sequence>
<proteinExistence type="predicted"/>
<dbReference type="EMBL" id="FOQT01000002">
    <property type="protein sequence ID" value="SFI08129.1"/>
    <property type="molecule type" value="Genomic_DNA"/>
</dbReference>
<dbReference type="STRING" id="1125876.SAMN05443292_1247"/>
<gene>
    <name evidence="1" type="ORF">SAMN05443292_1247</name>
</gene>
<accession>A0A1I3FAC8</accession>
<dbReference type="InterPro" id="IPR023393">
    <property type="entry name" value="START-like_dom_sf"/>
</dbReference>
<dbReference type="Proteomes" id="UP000198931">
    <property type="component" value="Unassembled WGS sequence"/>
</dbReference>